<dbReference type="EC" id="2.7.11.1" evidence="9"/>
<dbReference type="Pfam" id="PF00069">
    <property type="entry name" value="Pkinase"/>
    <property type="match status" value="1"/>
</dbReference>
<dbReference type="SUPFAM" id="SSF56112">
    <property type="entry name" value="Protein kinase-like (PK-like)"/>
    <property type="match status" value="1"/>
</dbReference>
<proteinExistence type="predicted"/>
<feature type="region of interest" description="Disordered" evidence="7">
    <location>
        <begin position="1197"/>
        <end position="1229"/>
    </location>
</feature>
<accession>A0A517NLC1</accession>
<dbReference type="SUPFAM" id="SSF48452">
    <property type="entry name" value="TPR-like"/>
    <property type="match status" value="2"/>
</dbReference>
<dbReference type="SUPFAM" id="SSF49785">
    <property type="entry name" value="Galactose-binding domain-like"/>
    <property type="match status" value="1"/>
</dbReference>
<keyword evidence="2" id="KW-0547">Nucleotide-binding</keyword>
<evidence type="ECO:0000313" key="9">
    <source>
        <dbReference type="EMBL" id="QDT07936.1"/>
    </source>
</evidence>
<keyword evidence="6" id="KW-0675">Receptor</keyword>
<dbReference type="InterPro" id="IPR019734">
    <property type="entry name" value="TPR_rpt"/>
</dbReference>
<dbReference type="Proteomes" id="UP000318538">
    <property type="component" value="Chromosome"/>
</dbReference>
<dbReference type="OrthoDB" id="6111975at2"/>
<dbReference type="GO" id="GO:0004674">
    <property type="term" value="F:protein serine/threonine kinase activity"/>
    <property type="evidence" value="ECO:0007669"/>
    <property type="project" value="UniProtKB-EC"/>
</dbReference>
<dbReference type="SMART" id="SM00220">
    <property type="entry name" value="S_TKc"/>
    <property type="match status" value="1"/>
</dbReference>
<dbReference type="SMART" id="SM00028">
    <property type="entry name" value="TPR"/>
    <property type="match status" value="2"/>
</dbReference>
<gene>
    <name evidence="9" type="primary">pknD_6</name>
    <name evidence="9" type="ORF">K227x_63650</name>
</gene>
<dbReference type="PROSITE" id="PS00108">
    <property type="entry name" value="PROTEIN_KINASE_ST"/>
    <property type="match status" value="1"/>
</dbReference>
<dbReference type="CDD" id="cd14014">
    <property type="entry name" value="STKc_PknB_like"/>
    <property type="match status" value="1"/>
</dbReference>
<dbReference type="Pfam" id="PF02018">
    <property type="entry name" value="CBM_4_9"/>
    <property type="match status" value="1"/>
</dbReference>
<evidence type="ECO:0000256" key="5">
    <source>
        <dbReference type="ARBA" id="ARBA00022840"/>
    </source>
</evidence>
<keyword evidence="5" id="KW-0067">ATP-binding</keyword>
<dbReference type="GO" id="GO:0005524">
    <property type="term" value="F:ATP binding"/>
    <property type="evidence" value="ECO:0007669"/>
    <property type="project" value="UniProtKB-KW"/>
</dbReference>
<feature type="domain" description="Protein kinase" evidence="8">
    <location>
        <begin position="94"/>
        <end position="394"/>
    </location>
</feature>
<dbReference type="PANTHER" id="PTHR43289">
    <property type="entry name" value="MITOGEN-ACTIVATED PROTEIN KINASE KINASE KINASE 20-RELATED"/>
    <property type="match status" value="1"/>
</dbReference>
<evidence type="ECO:0000256" key="3">
    <source>
        <dbReference type="ARBA" id="ARBA00022777"/>
    </source>
</evidence>
<dbReference type="Gene3D" id="1.25.40.10">
    <property type="entry name" value="Tetratricopeptide repeat domain"/>
    <property type="match status" value="2"/>
</dbReference>
<protein>
    <submittedName>
        <fullName evidence="9">Serine/threonine-protein kinase PknD</fullName>
        <ecNumber evidence="9">2.7.11.1</ecNumber>
    </submittedName>
</protein>
<evidence type="ECO:0000259" key="8">
    <source>
        <dbReference type="PROSITE" id="PS50011"/>
    </source>
</evidence>
<dbReference type="KEGG" id="rlc:K227x_63650"/>
<dbReference type="InterPro" id="IPR000719">
    <property type="entry name" value="Prot_kinase_dom"/>
</dbReference>
<keyword evidence="10" id="KW-1185">Reference proteome</keyword>
<dbReference type="EMBL" id="CP036525">
    <property type="protein sequence ID" value="QDT07936.1"/>
    <property type="molecule type" value="Genomic_DNA"/>
</dbReference>
<dbReference type="PANTHER" id="PTHR43289:SF6">
    <property type="entry name" value="SERINE_THREONINE-PROTEIN KINASE NEKL-3"/>
    <property type="match status" value="1"/>
</dbReference>
<evidence type="ECO:0000256" key="1">
    <source>
        <dbReference type="ARBA" id="ARBA00022679"/>
    </source>
</evidence>
<evidence type="ECO:0000256" key="2">
    <source>
        <dbReference type="ARBA" id="ARBA00022741"/>
    </source>
</evidence>
<sequence length="1258" mass="139615">MSEPPPELVESIFFDALDRPADQRDAFIRDRCGGNETLLAKVMGLVAADSAAGSDDFLESGFLDQQALVSAHRSPPTPEGDDSADGRDSELDRFRILSRHQEGGLGEVLIALDRQLGREVAIKQIKPKWQSHHEARQRFVQEAEVTGRLEHPGVVPVYAMGTWPDGRHFYAMRFIEGDTFKEVIARHHQPANHANEDAIGKSTRDLGLRQLLRTFVDVCDTISYAHSRQILHRDIKPANVMVGRYGETLVVDWGLAKLLDAPRDESMTAALMEDLNQEKDNDSTPTRFGGTVGTPQYMSPEQANGHWEDISRRTDIYLLGATLYEVLTGVPPHRDESIQKLLPRIAVGDFPPPHEISSDVPPALEAICLNAMATKPIDRYRTVSDLATDIERWLADEPVSVHRDSVSVRTGRWVRRHRTLAYSGAVAATLLTIGSILGSAIWSGQQAKQFRIQRENTAKAIALESAQSSRLVELRTAVAGAASLAQAEIAANRYSSASSVLSEAVKLIADEPSLAAQRDSLASKADRIAQIVTFYESFDVTNEQNVLSRDSKAIAAGRWGLEALGVWDREDWWFQLPVQDLSPEQADRLRWDVYQQWMLINAMLVKTIGVRLTGTGRVTSASNMVPAIRRFLRTDQGKREAAAAIIVSRRIELFRLSEAARWYRRSAEFRLFQGSRLAGSDLGRTRTATDSHSIGVLSMIAAFDPNFEIFFRDYQGSDSMVTARDLFLRASAQRPDYYWTSLGLSQVEFLLAQRDGGDDLHQYDAAIQSIGRCIALRPDKCFGYADRSSMYRAQARLIQRVRNADDQIQTESVEELRRWSLADAQMADRLGRTQPWVGWQHGLALLEMGNVDEAITRFLETSKRTLELVGINDAPFVKTDDLRGRSEVADVTEQLQNEYPDDARFPTLLASIRLNQNRFDEAAAIIGQAIALPNAAAHAHAVSGMIKISAEDLTRPDPQRSEQTAALIESAKADFTTAITLDPNHDWAHYGLAVCFEAEDQIDEALAEYSIAQSIARTDDQRSAALLGKGRTLGILRRYNEATEAIMLARELEPACHLMSVIRPLGIRYGTIQKTAPQSEYLPAMKSFVESLMELPRITGMKVPQQRSPNYRAALLNGDFELGSTKYWQIPTNVRVIPSPGQTGQSALQLQGGNASLYQDFSVEPGVRYRVTMRVKQDLPASPTTTVQIGSHPIISIPGSEGTANTKSTQSSTAWTTHQGQFTTPVDPRGRITESRITISGAGKGRVWIDDVVITRIP</sequence>
<dbReference type="InterPro" id="IPR008271">
    <property type="entry name" value="Ser/Thr_kinase_AS"/>
</dbReference>
<keyword evidence="3 9" id="KW-0418">Kinase</keyword>
<name>A0A517NLC1_9BACT</name>
<keyword evidence="4" id="KW-0378">Hydrolase</keyword>
<dbReference type="InterPro" id="IPR011009">
    <property type="entry name" value="Kinase-like_dom_sf"/>
</dbReference>
<evidence type="ECO:0000256" key="7">
    <source>
        <dbReference type="SAM" id="MobiDB-lite"/>
    </source>
</evidence>
<dbReference type="PROSITE" id="PS50011">
    <property type="entry name" value="PROTEIN_KINASE_DOM"/>
    <property type="match status" value="1"/>
</dbReference>
<evidence type="ECO:0000313" key="10">
    <source>
        <dbReference type="Proteomes" id="UP000318538"/>
    </source>
</evidence>
<dbReference type="InterPro" id="IPR008979">
    <property type="entry name" value="Galactose-bd-like_sf"/>
</dbReference>
<dbReference type="GO" id="GO:0016798">
    <property type="term" value="F:hydrolase activity, acting on glycosyl bonds"/>
    <property type="evidence" value="ECO:0007669"/>
    <property type="project" value="InterPro"/>
</dbReference>
<organism evidence="9 10">
    <name type="scientific">Rubripirellula lacrimiformis</name>
    <dbReference type="NCBI Taxonomy" id="1930273"/>
    <lineage>
        <taxon>Bacteria</taxon>
        <taxon>Pseudomonadati</taxon>
        <taxon>Planctomycetota</taxon>
        <taxon>Planctomycetia</taxon>
        <taxon>Pirellulales</taxon>
        <taxon>Pirellulaceae</taxon>
        <taxon>Rubripirellula</taxon>
    </lineage>
</organism>
<dbReference type="RefSeq" id="WP_145176600.1">
    <property type="nucleotide sequence ID" value="NZ_CP036525.1"/>
</dbReference>
<evidence type="ECO:0000256" key="6">
    <source>
        <dbReference type="ARBA" id="ARBA00023170"/>
    </source>
</evidence>
<reference evidence="9 10" key="1">
    <citation type="submission" date="2019-02" db="EMBL/GenBank/DDBJ databases">
        <title>Deep-cultivation of Planctomycetes and their phenomic and genomic characterization uncovers novel biology.</title>
        <authorList>
            <person name="Wiegand S."/>
            <person name="Jogler M."/>
            <person name="Boedeker C."/>
            <person name="Pinto D."/>
            <person name="Vollmers J."/>
            <person name="Rivas-Marin E."/>
            <person name="Kohn T."/>
            <person name="Peeters S.H."/>
            <person name="Heuer A."/>
            <person name="Rast P."/>
            <person name="Oberbeckmann S."/>
            <person name="Bunk B."/>
            <person name="Jeske O."/>
            <person name="Meyerdierks A."/>
            <person name="Storesund J.E."/>
            <person name="Kallscheuer N."/>
            <person name="Luecker S."/>
            <person name="Lage O.M."/>
            <person name="Pohl T."/>
            <person name="Merkel B.J."/>
            <person name="Hornburger P."/>
            <person name="Mueller R.-W."/>
            <person name="Bruemmer F."/>
            <person name="Labrenz M."/>
            <person name="Spormann A.M."/>
            <person name="Op den Camp H."/>
            <person name="Overmann J."/>
            <person name="Amann R."/>
            <person name="Jetten M.S.M."/>
            <person name="Mascher T."/>
            <person name="Medema M.H."/>
            <person name="Devos D.P."/>
            <person name="Kaster A.-K."/>
            <person name="Ovreas L."/>
            <person name="Rohde M."/>
            <person name="Galperin M.Y."/>
            <person name="Jogler C."/>
        </authorList>
    </citation>
    <scope>NUCLEOTIDE SEQUENCE [LARGE SCALE GENOMIC DNA]</scope>
    <source>
        <strain evidence="9 10">K22_7</strain>
    </source>
</reference>
<dbReference type="Gene3D" id="3.30.200.20">
    <property type="entry name" value="Phosphorylase Kinase, domain 1"/>
    <property type="match status" value="1"/>
</dbReference>
<dbReference type="Gene3D" id="2.60.120.260">
    <property type="entry name" value="Galactose-binding domain-like"/>
    <property type="match status" value="1"/>
</dbReference>
<evidence type="ECO:0000256" key="4">
    <source>
        <dbReference type="ARBA" id="ARBA00022801"/>
    </source>
</evidence>
<feature type="compositionally biased region" description="Polar residues" evidence="7">
    <location>
        <begin position="1202"/>
        <end position="1224"/>
    </location>
</feature>
<dbReference type="InterPro" id="IPR011990">
    <property type="entry name" value="TPR-like_helical_dom_sf"/>
</dbReference>
<keyword evidence="1 9" id="KW-0808">Transferase</keyword>
<dbReference type="AlphaFoldDB" id="A0A517NLC1"/>
<dbReference type="InterPro" id="IPR003305">
    <property type="entry name" value="CenC_carb-bd"/>
</dbReference>
<dbReference type="Gene3D" id="1.10.510.10">
    <property type="entry name" value="Transferase(Phosphotransferase) domain 1"/>
    <property type="match status" value="1"/>
</dbReference>
<dbReference type="Pfam" id="PF14559">
    <property type="entry name" value="TPR_19"/>
    <property type="match status" value="1"/>
</dbReference>